<dbReference type="PANTHER" id="PTHR35089">
    <property type="entry name" value="CHAPERONE PROTEIN SKP"/>
    <property type="match status" value="1"/>
</dbReference>
<proteinExistence type="inferred from homology"/>
<dbReference type="SMART" id="SM00935">
    <property type="entry name" value="OmpH"/>
    <property type="match status" value="1"/>
</dbReference>
<evidence type="ECO:0000256" key="3">
    <source>
        <dbReference type="SAM" id="Coils"/>
    </source>
</evidence>
<dbReference type="EMBL" id="CP098747">
    <property type="protein sequence ID" value="USG62328.1"/>
    <property type="molecule type" value="Genomic_DNA"/>
</dbReference>
<dbReference type="PANTHER" id="PTHR35089:SF1">
    <property type="entry name" value="CHAPERONE PROTEIN SKP"/>
    <property type="match status" value="1"/>
</dbReference>
<name>A0ABY4W5L3_9PROT</name>
<sequence>MVNIFRNAILGFCAFAIVISYQIERAGFSAALAETKLPEAIIAVVDISYILKHSKPTKAAEAEIEEKLKTVDEDLKKRSADLKKEKEQLDKQRAIISPDAYKKKLEKLNITHQNLQRESQILRGKFNQVIQRVRLHLRELIIVQAAAVSKEKGVNVGIDRAKTVFFDNQMDITEEVLERFNKSNPKNIKITIDENPPAAEKKKN</sequence>
<dbReference type="SUPFAM" id="SSF111384">
    <property type="entry name" value="OmpH-like"/>
    <property type="match status" value="1"/>
</dbReference>
<reference evidence="4" key="1">
    <citation type="submission" date="2022-06" db="EMBL/GenBank/DDBJ databases">
        <title>Sneathiella actinostolidae sp. nov., isolated from a sea anemonein the Western Pacific Ocean.</title>
        <authorList>
            <person name="Wei M.J."/>
        </authorList>
    </citation>
    <scope>NUCLEOTIDE SEQUENCE</scope>
    <source>
        <strain evidence="4">PHK-P5</strain>
    </source>
</reference>
<dbReference type="InterPro" id="IPR005632">
    <property type="entry name" value="Chaperone_Skp"/>
</dbReference>
<dbReference type="Pfam" id="PF03938">
    <property type="entry name" value="OmpH"/>
    <property type="match status" value="1"/>
</dbReference>
<dbReference type="Proteomes" id="UP001056291">
    <property type="component" value="Chromosome"/>
</dbReference>
<evidence type="ECO:0000256" key="2">
    <source>
        <dbReference type="ARBA" id="ARBA00022729"/>
    </source>
</evidence>
<evidence type="ECO:0000313" key="5">
    <source>
        <dbReference type="Proteomes" id="UP001056291"/>
    </source>
</evidence>
<keyword evidence="3" id="KW-0175">Coiled coil</keyword>
<keyword evidence="2" id="KW-0732">Signal</keyword>
<keyword evidence="5" id="KW-1185">Reference proteome</keyword>
<dbReference type="Gene3D" id="3.30.910.20">
    <property type="entry name" value="Skp domain"/>
    <property type="match status" value="1"/>
</dbReference>
<evidence type="ECO:0000313" key="4">
    <source>
        <dbReference type="EMBL" id="USG62328.1"/>
    </source>
</evidence>
<organism evidence="4 5">
    <name type="scientific">Sneathiella marina</name>
    <dbReference type="NCBI Taxonomy" id="2950108"/>
    <lineage>
        <taxon>Bacteria</taxon>
        <taxon>Pseudomonadati</taxon>
        <taxon>Pseudomonadota</taxon>
        <taxon>Alphaproteobacteria</taxon>
        <taxon>Sneathiellales</taxon>
        <taxon>Sneathiellaceae</taxon>
        <taxon>Sneathiella</taxon>
    </lineage>
</organism>
<feature type="coiled-coil region" evidence="3">
    <location>
        <begin position="72"/>
        <end position="125"/>
    </location>
</feature>
<accession>A0ABY4W5L3</accession>
<gene>
    <name evidence="4" type="ORF">NBZ79_04960</name>
</gene>
<dbReference type="RefSeq" id="WP_251936004.1">
    <property type="nucleotide sequence ID" value="NZ_CP098747.1"/>
</dbReference>
<comment type="similarity">
    <text evidence="1">Belongs to the Skp family.</text>
</comment>
<dbReference type="InterPro" id="IPR024930">
    <property type="entry name" value="Skp_dom_sf"/>
</dbReference>
<evidence type="ECO:0000256" key="1">
    <source>
        <dbReference type="ARBA" id="ARBA00009091"/>
    </source>
</evidence>
<protein>
    <submittedName>
        <fullName evidence="4">OmpH family outer membrane protein</fullName>
    </submittedName>
</protein>